<organism evidence="1 2">
    <name type="scientific">Lentinula detonsa</name>
    <dbReference type="NCBI Taxonomy" id="2804962"/>
    <lineage>
        <taxon>Eukaryota</taxon>
        <taxon>Fungi</taxon>
        <taxon>Dikarya</taxon>
        <taxon>Basidiomycota</taxon>
        <taxon>Agaricomycotina</taxon>
        <taxon>Agaricomycetes</taxon>
        <taxon>Agaricomycetidae</taxon>
        <taxon>Agaricales</taxon>
        <taxon>Marasmiineae</taxon>
        <taxon>Omphalotaceae</taxon>
        <taxon>Lentinula</taxon>
    </lineage>
</organism>
<feature type="non-terminal residue" evidence="1">
    <location>
        <position position="190"/>
    </location>
</feature>
<comment type="caution">
    <text evidence="1">The sequence shown here is derived from an EMBL/GenBank/DDBJ whole genome shotgun (WGS) entry which is preliminary data.</text>
</comment>
<evidence type="ECO:0000313" key="1">
    <source>
        <dbReference type="EMBL" id="KAJ3978877.1"/>
    </source>
</evidence>
<dbReference type="Proteomes" id="UP001163850">
    <property type="component" value="Unassembled WGS sequence"/>
</dbReference>
<accession>A0AA38ULK1</accession>
<dbReference type="EMBL" id="MU802639">
    <property type="protein sequence ID" value="KAJ3978877.1"/>
    <property type="molecule type" value="Genomic_DNA"/>
</dbReference>
<proteinExistence type="predicted"/>
<evidence type="ECO:0000313" key="2">
    <source>
        <dbReference type="Proteomes" id="UP001163850"/>
    </source>
</evidence>
<name>A0AA38ULK1_9AGAR</name>
<reference evidence="1" key="1">
    <citation type="submission" date="2022-08" db="EMBL/GenBank/DDBJ databases">
        <authorList>
            <consortium name="DOE Joint Genome Institute"/>
            <person name="Min B."/>
            <person name="Riley R."/>
            <person name="Sierra-Patev S."/>
            <person name="Naranjo-Ortiz M."/>
            <person name="Looney B."/>
            <person name="Konkel Z."/>
            <person name="Slot J.C."/>
            <person name="Sakamoto Y."/>
            <person name="Steenwyk J.L."/>
            <person name="Rokas A."/>
            <person name="Carro J."/>
            <person name="Camarero S."/>
            <person name="Ferreira P."/>
            <person name="Molpeceres G."/>
            <person name="Ruiz-Duenas F.J."/>
            <person name="Serrano A."/>
            <person name="Henrissat B."/>
            <person name="Drula E."/>
            <person name="Hughes K.W."/>
            <person name="Mata J.L."/>
            <person name="Ishikawa N.K."/>
            <person name="Vargas-Isla R."/>
            <person name="Ushijima S."/>
            <person name="Smith C.A."/>
            <person name="Ahrendt S."/>
            <person name="Andreopoulos W."/>
            <person name="He G."/>
            <person name="Labutti K."/>
            <person name="Lipzen A."/>
            <person name="Ng V."/>
            <person name="Sandor L."/>
            <person name="Barry K."/>
            <person name="Martinez A.T."/>
            <person name="Xiao Y."/>
            <person name="Gibbons J.G."/>
            <person name="Terashima K."/>
            <person name="Hibbett D.S."/>
            <person name="Grigoriev I.V."/>
        </authorList>
    </citation>
    <scope>NUCLEOTIDE SEQUENCE</scope>
    <source>
        <strain evidence="1">TFB7829</strain>
    </source>
</reference>
<feature type="non-terminal residue" evidence="1">
    <location>
        <position position="1"/>
    </location>
</feature>
<dbReference type="AlphaFoldDB" id="A0AA38ULK1"/>
<protein>
    <submittedName>
        <fullName evidence="1">Uncharacterized protein</fullName>
    </submittedName>
</protein>
<gene>
    <name evidence="1" type="ORF">F5890DRAFT_1379795</name>
</gene>
<sequence length="190" mass="21056">DELPQAQPAVVAGPVQEGSPRTAVCRVTLIVRDQLRTAANSFGLLRHYLHRPSYDPNAVVPIDELCNRRKRFDIPAGDTSVNAKANEHQAPWPFANMSTWRLMTWASSGGQTKSKAETTQLVNDVLLQDDFNPADLNGFNAHTENIQLDRSQISSLTLPKFQESAVTIQVPSGEREIGSQDFCIPGLQYR</sequence>